<dbReference type="EMBL" id="UINC01003348">
    <property type="protein sequence ID" value="SVA05521.1"/>
    <property type="molecule type" value="Genomic_DNA"/>
</dbReference>
<dbReference type="PANTHER" id="PTHR30437">
    <property type="entry name" value="TRANSCRIPTION ELONGATION FACTOR GREA"/>
    <property type="match status" value="1"/>
</dbReference>
<organism evidence="2">
    <name type="scientific">marine metagenome</name>
    <dbReference type="NCBI Taxonomy" id="408172"/>
    <lineage>
        <taxon>unclassified sequences</taxon>
        <taxon>metagenomes</taxon>
        <taxon>ecological metagenomes</taxon>
    </lineage>
</organism>
<proteinExistence type="predicted"/>
<dbReference type="InterPro" id="IPR001437">
    <property type="entry name" value="Tscrpt_elong_fac_GreA/B_C"/>
</dbReference>
<accession>A0A381SQB6</accession>
<dbReference type="GO" id="GO:0032784">
    <property type="term" value="P:regulation of DNA-templated transcription elongation"/>
    <property type="evidence" value="ECO:0007669"/>
    <property type="project" value="InterPro"/>
</dbReference>
<reference evidence="2" key="1">
    <citation type="submission" date="2018-05" db="EMBL/GenBank/DDBJ databases">
        <authorList>
            <person name="Lanie J.A."/>
            <person name="Ng W.-L."/>
            <person name="Kazmierczak K.M."/>
            <person name="Andrzejewski T.M."/>
            <person name="Davidsen T.M."/>
            <person name="Wayne K.J."/>
            <person name="Tettelin H."/>
            <person name="Glass J.I."/>
            <person name="Rusch D."/>
            <person name="Podicherti R."/>
            <person name="Tsui H.-C.T."/>
            <person name="Winkler M.E."/>
        </authorList>
    </citation>
    <scope>NUCLEOTIDE SEQUENCE</scope>
</reference>
<dbReference type="Gene3D" id="3.10.50.30">
    <property type="entry name" value="Transcription elongation factor, GreA/GreB, C-terminal domain"/>
    <property type="match status" value="1"/>
</dbReference>
<sequence>MNRAFVREADGDEVVEPLYERQHSDLPNYITPEGLLHLNNRIRALENSIDALSRTDTLEKKSQIAQAQRDLRYLLERVHRAQPVTPPASPEKVQFGVTAVLEDETGQSYSFTLVGEDETDIDQGRISWATPIGKQLSGRVIGDHIAWSRGDQQIQLELVDILFLAHPNDHTPA</sequence>
<dbReference type="AlphaFoldDB" id="A0A381SQB6"/>
<dbReference type="GO" id="GO:0003677">
    <property type="term" value="F:DNA binding"/>
    <property type="evidence" value="ECO:0007669"/>
    <property type="project" value="InterPro"/>
</dbReference>
<feature type="domain" description="Transcription elongation factor GreA/GreB C-terminal" evidence="1">
    <location>
        <begin position="91"/>
        <end position="161"/>
    </location>
</feature>
<dbReference type="SUPFAM" id="SSF54534">
    <property type="entry name" value="FKBP-like"/>
    <property type="match status" value="1"/>
</dbReference>
<gene>
    <name evidence="2" type="ORF">METZ01_LOCUS58375</name>
</gene>
<dbReference type="InterPro" id="IPR023459">
    <property type="entry name" value="Tscrpt_elong_fac_GreA/B_fam"/>
</dbReference>
<evidence type="ECO:0000313" key="2">
    <source>
        <dbReference type="EMBL" id="SVA05521.1"/>
    </source>
</evidence>
<dbReference type="Pfam" id="PF01272">
    <property type="entry name" value="GreA_GreB"/>
    <property type="match status" value="1"/>
</dbReference>
<dbReference type="GO" id="GO:0070063">
    <property type="term" value="F:RNA polymerase binding"/>
    <property type="evidence" value="ECO:0007669"/>
    <property type="project" value="InterPro"/>
</dbReference>
<dbReference type="InterPro" id="IPR036953">
    <property type="entry name" value="GreA/GreB_C_sf"/>
</dbReference>
<dbReference type="GO" id="GO:0006354">
    <property type="term" value="P:DNA-templated transcription elongation"/>
    <property type="evidence" value="ECO:0007669"/>
    <property type="project" value="TreeGrafter"/>
</dbReference>
<evidence type="ECO:0000259" key="1">
    <source>
        <dbReference type="Pfam" id="PF01272"/>
    </source>
</evidence>
<protein>
    <recommendedName>
        <fullName evidence="1">Transcription elongation factor GreA/GreB C-terminal domain-containing protein</fullName>
    </recommendedName>
</protein>
<dbReference type="PANTHER" id="PTHR30437:SF4">
    <property type="entry name" value="TRANSCRIPTION ELONGATION FACTOR GREA"/>
    <property type="match status" value="1"/>
</dbReference>
<name>A0A381SQB6_9ZZZZ</name>